<feature type="compositionally biased region" description="Low complexity" evidence="6">
    <location>
        <begin position="1"/>
        <end position="11"/>
    </location>
</feature>
<evidence type="ECO:0000256" key="4">
    <source>
        <dbReference type="ARBA" id="ARBA00022729"/>
    </source>
</evidence>
<keyword evidence="8" id="KW-1185">Reference proteome</keyword>
<reference evidence="7 8" key="1">
    <citation type="journal article" date="2023" name="Life. Sci Alliance">
        <title>Evolutionary insights into 3D genome organization and epigenetic landscape of Vigna mungo.</title>
        <authorList>
            <person name="Junaid A."/>
            <person name="Singh B."/>
            <person name="Bhatia S."/>
        </authorList>
    </citation>
    <scope>NUCLEOTIDE SEQUENCE [LARGE SCALE GENOMIC DNA]</scope>
    <source>
        <strain evidence="7">Urdbean</strain>
    </source>
</reference>
<evidence type="ECO:0000313" key="7">
    <source>
        <dbReference type="EMBL" id="WVZ23558.1"/>
    </source>
</evidence>
<dbReference type="PANTHER" id="PTHR31279">
    <property type="entry name" value="PROTEIN EXORDIUM-LIKE 5"/>
    <property type="match status" value="1"/>
</dbReference>
<dbReference type="InterPro" id="IPR006766">
    <property type="entry name" value="EXORDIUM-like"/>
</dbReference>
<dbReference type="PANTHER" id="PTHR31279:SF4">
    <property type="entry name" value="PROTEIN EXORDIUM-LIKE 5"/>
    <property type="match status" value="1"/>
</dbReference>
<feature type="compositionally biased region" description="Low complexity" evidence="6">
    <location>
        <begin position="19"/>
        <end position="35"/>
    </location>
</feature>
<accession>A0AAQ3PBM5</accession>
<dbReference type="Pfam" id="PF04674">
    <property type="entry name" value="Phi_1"/>
    <property type="match status" value="1"/>
</dbReference>
<evidence type="ECO:0000256" key="5">
    <source>
        <dbReference type="ARBA" id="ARBA00023591"/>
    </source>
</evidence>
<evidence type="ECO:0000256" key="3">
    <source>
        <dbReference type="ARBA" id="ARBA00022525"/>
    </source>
</evidence>
<feature type="non-terminal residue" evidence="7">
    <location>
        <position position="1"/>
    </location>
</feature>
<dbReference type="Proteomes" id="UP001374535">
    <property type="component" value="Chromosome 1"/>
</dbReference>
<comment type="similarity">
    <text evidence="5">Belongs to the EXORDIUM family.</text>
</comment>
<dbReference type="EMBL" id="CP144700">
    <property type="protein sequence ID" value="WVZ23558.1"/>
    <property type="molecule type" value="Genomic_DNA"/>
</dbReference>
<dbReference type="AlphaFoldDB" id="A0AAQ3PBM5"/>
<protein>
    <submittedName>
        <fullName evidence="7">Uncharacterized protein</fullName>
    </submittedName>
</protein>
<gene>
    <name evidence="7" type="ORF">V8G54_002102</name>
</gene>
<keyword evidence="2" id="KW-0052">Apoplast</keyword>
<keyword evidence="4" id="KW-0732">Signal</keyword>
<organism evidence="7 8">
    <name type="scientific">Vigna mungo</name>
    <name type="common">Black gram</name>
    <name type="synonym">Phaseolus mungo</name>
    <dbReference type="NCBI Taxonomy" id="3915"/>
    <lineage>
        <taxon>Eukaryota</taxon>
        <taxon>Viridiplantae</taxon>
        <taxon>Streptophyta</taxon>
        <taxon>Embryophyta</taxon>
        <taxon>Tracheophyta</taxon>
        <taxon>Spermatophyta</taxon>
        <taxon>Magnoliopsida</taxon>
        <taxon>eudicotyledons</taxon>
        <taxon>Gunneridae</taxon>
        <taxon>Pentapetalae</taxon>
        <taxon>rosids</taxon>
        <taxon>fabids</taxon>
        <taxon>Fabales</taxon>
        <taxon>Fabaceae</taxon>
        <taxon>Papilionoideae</taxon>
        <taxon>50 kb inversion clade</taxon>
        <taxon>NPAAA clade</taxon>
        <taxon>indigoferoid/millettioid clade</taxon>
        <taxon>Phaseoleae</taxon>
        <taxon>Vigna</taxon>
    </lineage>
</organism>
<feature type="region of interest" description="Disordered" evidence="6">
    <location>
        <begin position="1"/>
        <end position="35"/>
    </location>
</feature>
<evidence type="ECO:0000256" key="1">
    <source>
        <dbReference type="ARBA" id="ARBA00004271"/>
    </source>
</evidence>
<keyword evidence="3" id="KW-0964">Secreted</keyword>
<evidence type="ECO:0000256" key="6">
    <source>
        <dbReference type="SAM" id="MobiDB-lite"/>
    </source>
</evidence>
<evidence type="ECO:0000313" key="8">
    <source>
        <dbReference type="Proteomes" id="UP001374535"/>
    </source>
</evidence>
<evidence type="ECO:0000256" key="2">
    <source>
        <dbReference type="ARBA" id="ARBA00022523"/>
    </source>
</evidence>
<proteinExistence type="inferred from homology"/>
<dbReference type="GO" id="GO:0048046">
    <property type="term" value="C:apoplast"/>
    <property type="evidence" value="ECO:0007669"/>
    <property type="project" value="UniProtKB-SubCell"/>
</dbReference>
<comment type="subcellular location">
    <subcellularLocation>
        <location evidence="1">Secreted</location>
        <location evidence="1">Extracellular space</location>
        <location evidence="1">Apoplast</location>
    </subcellularLocation>
</comment>
<sequence length="114" mass="12463">KLSPFASTKPAPISPAPSPSLASISTSSTPTTPTSRLSVHEVIAIVVHAKPFPIDHRNGIYLILTTKDVTMEDFCCAVYGFHYFTFPSKVGCTLLYAWVGNSDNHAFYIIIYVL</sequence>
<name>A0AAQ3PBM5_VIGMU</name>